<evidence type="ECO:0000313" key="2">
    <source>
        <dbReference type="EMBL" id="GES74310.1"/>
    </source>
</evidence>
<feature type="compositionally biased region" description="Acidic residues" evidence="1">
    <location>
        <begin position="155"/>
        <end position="185"/>
    </location>
</feature>
<dbReference type="EMBL" id="BLAL01000012">
    <property type="protein sequence ID" value="GES74310.1"/>
    <property type="molecule type" value="Genomic_DNA"/>
</dbReference>
<dbReference type="Pfam" id="PF02992">
    <property type="entry name" value="Transposase_21"/>
    <property type="match status" value="1"/>
</dbReference>
<dbReference type="PANTHER" id="PTHR46579:SF2">
    <property type="entry name" value="C2H2-TYPE DOMAIN-CONTAINING PROTEIN"/>
    <property type="match status" value="1"/>
</dbReference>
<reference evidence="2" key="1">
    <citation type="submission" date="2019-10" db="EMBL/GenBank/DDBJ databases">
        <title>Conservation and host-specific expression of non-tandemly repeated heterogenous ribosome RNA gene in arbuscular mycorrhizal fungi.</title>
        <authorList>
            <person name="Maeda T."/>
            <person name="Kobayashi Y."/>
            <person name="Nakagawa T."/>
            <person name="Ezawa T."/>
            <person name="Yamaguchi K."/>
            <person name="Bino T."/>
            <person name="Nishimoto Y."/>
            <person name="Shigenobu S."/>
            <person name="Kawaguchi M."/>
        </authorList>
    </citation>
    <scope>NUCLEOTIDE SEQUENCE</scope>
    <source>
        <strain evidence="2">HR1</strain>
    </source>
</reference>
<name>A0A8H3KUN5_9GLOM</name>
<organism evidence="2 3">
    <name type="scientific">Rhizophagus clarus</name>
    <dbReference type="NCBI Taxonomy" id="94130"/>
    <lineage>
        <taxon>Eukaryota</taxon>
        <taxon>Fungi</taxon>
        <taxon>Fungi incertae sedis</taxon>
        <taxon>Mucoromycota</taxon>
        <taxon>Glomeromycotina</taxon>
        <taxon>Glomeromycetes</taxon>
        <taxon>Glomerales</taxon>
        <taxon>Glomeraceae</taxon>
        <taxon>Rhizophagus</taxon>
    </lineage>
</organism>
<dbReference type="OrthoDB" id="2405025at2759"/>
<sequence>MSESLDTRTRTKVHCFCKECNGKLVDPRTKLKHELKYKLKSNANNNFGNNYQEGSSNVISSDAVDEDVMECDPIQGINDTSPDITEQLSEDIEQLSEDIEPLSEDIEPLLTRNYFFLTKKTPIHESAKHRTIKKGKISDLVLENLLLDNVRNENDQDGDSEDDDDKNGDTEDSDSNYSDDYEDDDDEEVNFASTDFDDSEPILPNININDNYTWTILWILQYQQRFKLSNVAIDSLFKFLRFFLLTIDENKFSSFPSSLYMAKKVLGISTTIIKYAACDRCHKLYDIKELLDNTEIPTCSFVNYPNHRIERFRQQCNNPLLTKIDSNNSSNNPIFRLIMTFPLINIKQQLTLFFNRKNFEMSCRKWSERKNGTEALFDIYDGRVWKSFTDDDGALFFTKEFADTHIGLMLNMDWFQPFVNSQYSVGVIYAVFCNLPRNERFKPHNILTLAVMPGPKEPSQHEINNYLYPIVNQLNRLWNGYFIKTNEHNNGRFVRGAIIGCSSDVPASRKLCGFISARIACYRCYKSANFINNQPNFGGFADLDDWFVERDINEIREKASEWKQCATEEARRAHVSEHHVRWSEIYRLLYFNPVRFCVVDPMHCLFLGVAKWIVTKLWIGEGILNNEKLKIMQERADMIKFPSDLGRRPVRIATGEGFSSFTADMWKTFMLIFAIPITWSFLGYIDRKILAYFVRACKILTNRELQKNMLNEAFTRLIEMNKLIEQKYGQEKISPNLHLCLHICECALDYGPLSSFWCYSFERMNGILGSYNNSRRNIEPELLRIMSENTILQYFLSNCDNDHLFSSLEIIEPRKSVGSLAALDDFASDEYQNFIRLSLIEEDSAYGTECFPGLLMKPRKETTLPNQILDLLVEFYNSLYNDYCFISIYSIIGSNNGTVVNPRIIQYGRIRIGADIYGSVQAARHEKSSYILARFVHYDGSIDVYPGQVQFYFEHTIHLNSSRSLTHSLALVKWYKPVQDHSTRYYCQVDNDIKSCNMELWTNEFYDMRRDSIIPIHHIIGKFIKCNFDTGTRKTKEYMAVIPLNKKISF</sequence>
<dbReference type="Proteomes" id="UP000615446">
    <property type="component" value="Unassembled WGS sequence"/>
</dbReference>
<proteinExistence type="predicted"/>
<gene>
    <name evidence="2" type="ORF">RCL2_000179300</name>
</gene>
<evidence type="ECO:0000256" key="1">
    <source>
        <dbReference type="SAM" id="MobiDB-lite"/>
    </source>
</evidence>
<protein>
    <submittedName>
        <fullName evidence="2">Uncharacterized protein LOC107327733</fullName>
    </submittedName>
</protein>
<evidence type="ECO:0000313" key="3">
    <source>
        <dbReference type="Proteomes" id="UP000615446"/>
    </source>
</evidence>
<comment type="caution">
    <text evidence="2">The sequence shown here is derived from an EMBL/GenBank/DDBJ whole genome shotgun (WGS) entry which is preliminary data.</text>
</comment>
<dbReference type="AlphaFoldDB" id="A0A8H3KUN5"/>
<dbReference type="PANTHER" id="PTHR46579">
    <property type="entry name" value="F5/8 TYPE C DOMAIN-CONTAINING PROTEIN-RELATED"/>
    <property type="match status" value="1"/>
</dbReference>
<feature type="region of interest" description="Disordered" evidence="1">
    <location>
        <begin position="151"/>
        <end position="185"/>
    </location>
</feature>
<accession>A0A8H3KUN5</accession>
<dbReference type="InterPro" id="IPR004242">
    <property type="entry name" value="Transposase_21"/>
</dbReference>